<evidence type="ECO:0000259" key="10">
    <source>
        <dbReference type="Pfam" id="PF01467"/>
    </source>
</evidence>
<dbReference type="NCBIfam" id="TIGR00125">
    <property type="entry name" value="cyt_tran_rel"/>
    <property type="match status" value="1"/>
</dbReference>
<dbReference type="GO" id="GO:0004595">
    <property type="term" value="F:pantetheine-phosphate adenylyltransferase activity"/>
    <property type="evidence" value="ECO:0007669"/>
    <property type="project" value="UniProtKB-UniRule"/>
</dbReference>
<dbReference type="OrthoDB" id="9806661at2"/>
<dbReference type="EMBL" id="CP025198">
    <property type="protein sequence ID" value="AXE38508.1"/>
    <property type="molecule type" value="Genomic_DNA"/>
</dbReference>
<feature type="binding site" evidence="9">
    <location>
        <begin position="121"/>
        <end position="127"/>
    </location>
    <ligand>
        <name>ATP</name>
        <dbReference type="ChEBI" id="CHEBI:30616"/>
    </ligand>
</feature>
<evidence type="ECO:0000256" key="7">
    <source>
        <dbReference type="ARBA" id="ARBA00022993"/>
    </source>
</evidence>
<dbReference type="UniPathway" id="UPA00241">
    <property type="reaction ID" value="UER00355"/>
</dbReference>
<dbReference type="SUPFAM" id="SSF52374">
    <property type="entry name" value="Nucleotidylyl transferase"/>
    <property type="match status" value="1"/>
</dbReference>
<reference evidence="11 12" key="1">
    <citation type="submission" date="2017-12" db="EMBL/GenBank/DDBJ databases">
        <title>The whole genome sequence of the Acidipropionibacterium virtanenii sp. nov. type strain JS278.</title>
        <authorList>
            <person name="Laine P."/>
            <person name="Deptula P."/>
            <person name="Varmanen P."/>
            <person name="Auvinen P."/>
        </authorList>
    </citation>
    <scope>NUCLEOTIDE SEQUENCE [LARGE SCALE GENOMIC DNA]</scope>
    <source>
        <strain evidence="11 12">JS278</strain>
    </source>
</reference>
<evidence type="ECO:0000256" key="2">
    <source>
        <dbReference type="ARBA" id="ARBA00022679"/>
    </source>
</evidence>
<dbReference type="InterPro" id="IPR001980">
    <property type="entry name" value="PPAT"/>
</dbReference>
<feature type="binding site" evidence="9">
    <location>
        <begin position="8"/>
        <end position="9"/>
    </location>
    <ligand>
        <name>ATP</name>
        <dbReference type="ChEBI" id="CHEBI:30616"/>
    </ligand>
</feature>
<dbReference type="KEGG" id="acij:JS278_01333"/>
<feature type="binding site" evidence="9">
    <location>
        <position position="40"/>
    </location>
    <ligand>
        <name>substrate</name>
    </ligand>
</feature>
<comment type="catalytic activity">
    <reaction evidence="8 9">
        <text>(R)-4'-phosphopantetheine + ATP + H(+) = 3'-dephospho-CoA + diphosphate</text>
        <dbReference type="Rhea" id="RHEA:19801"/>
        <dbReference type="ChEBI" id="CHEBI:15378"/>
        <dbReference type="ChEBI" id="CHEBI:30616"/>
        <dbReference type="ChEBI" id="CHEBI:33019"/>
        <dbReference type="ChEBI" id="CHEBI:57328"/>
        <dbReference type="ChEBI" id="CHEBI:61723"/>
        <dbReference type="EC" id="2.7.7.3"/>
    </reaction>
</comment>
<comment type="cofactor">
    <cofactor evidence="9">
        <name>Mg(2+)</name>
        <dbReference type="ChEBI" id="CHEBI:18420"/>
    </cofactor>
</comment>
<dbReference type="Gene3D" id="3.40.50.620">
    <property type="entry name" value="HUPs"/>
    <property type="match status" value="1"/>
</dbReference>
<evidence type="ECO:0000256" key="3">
    <source>
        <dbReference type="ARBA" id="ARBA00022695"/>
    </source>
</evidence>
<gene>
    <name evidence="9 11" type="primary">coaD</name>
    <name evidence="11" type="ORF">JS278_01333</name>
</gene>
<feature type="site" description="Transition state stabilizer" evidence="9">
    <location>
        <position position="16"/>
    </location>
</feature>
<dbReference type="PANTHER" id="PTHR21342:SF1">
    <property type="entry name" value="PHOSPHOPANTETHEINE ADENYLYLTRANSFERASE"/>
    <property type="match status" value="1"/>
</dbReference>
<keyword evidence="4 9" id="KW-0547">Nucleotide-binding</keyword>
<comment type="subcellular location">
    <subcellularLocation>
        <location evidence="9">Cytoplasm</location>
    </subcellularLocation>
</comment>
<protein>
    <recommendedName>
        <fullName evidence="9">Phosphopantetheine adenylyltransferase</fullName>
        <ecNumber evidence="9">2.7.7.3</ecNumber>
    </recommendedName>
    <alternativeName>
        <fullName evidence="9">Dephospho-CoA pyrophosphorylase</fullName>
    </alternativeName>
    <alternativeName>
        <fullName evidence="9">Pantetheine-phosphate adenylyltransferase</fullName>
        <shortName evidence="9">PPAT</shortName>
    </alternativeName>
</protein>
<feature type="binding site" evidence="9">
    <location>
        <position position="8"/>
    </location>
    <ligand>
        <name>substrate</name>
    </ligand>
</feature>
<keyword evidence="7 9" id="KW-0173">Coenzyme A biosynthesis</keyword>
<feature type="binding site" evidence="9">
    <location>
        <position position="86"/>
    </location>
    <ligand>
        <name>substrate</name>
    </ligand>
</feature>
<dbReference type="RefSeq" id="WP_114044503.1">
    <property type="nucleotide sequence ID" value="NZ_CP025198.1"/>
</dbReference>
<accession>A0A344UTB0</accession>
<keyword evidence="2 9" id="KW-0808">Transferase</keyword>
<comment type="subunit">
    <text evidence="9">Homohexamer.</text>
</comment>
<evidence type="ECO:0000256" key="1">
    <source>
        <dbReference type="ARBA" id="ARBA00022490"/>
    </source>
</evidence>
<keyword evidence="12" id="KW-1185">Reference proteome</keyword>
<proteinExistence type="inferred from homology"/>
<keyword evidence="3 9" id="KW-0548">Nucleotidyltransferase</keyword>
<dbReference type="GO" id="GO:0005524">
    <property type="term" value="F:ATP binding"/>
    <property type="evidence" value="ECO:0007669"/>
    <property type="project" value="UniProtKB-KW"/>
</dbReference>
<sequence>MKAVISGSFDPITRGHVDIICRAGRLFDELVVGVAVNSAKNGIFSMEERVELVVAAVAHMPHVSVAPVSGLLVDFCQEQGADVIVRGLRFGGDFDYELQMAHLNKSMGGIETVLLPAGREFGTISSSIIRSAASNGGDVGEFVPDAVASALRGRFGTGGH</sequence>
<comment type="function">
    <text evidence="9">Reversibly transfers an adenylyl group from ATP to 4'-phosphopantetheine, yielding dephospho-CoA (dPCoA) and pyrophosphate.</text>
</comment>
<comment type="pathway">
    <text evidence="9">Cofactor biosynthesis; coenzyme A biosynthesis; CoA from (R)-pantothenate: step 4/5.</text>
</comment>
<dbReference type="InterPro" id="IPR014729">
    <property type="entry name" value="Rossmann-like_a/b/a_fold"/>
</dbReference>
<dbReference type="InterPro" id="IPR004821">
    <property type="entry name" value="Cyt_trans-like"/>
</dbReference>
<dbReference type="EC" id="2.7.7.3" evidence="9"/>
<feature type="binding site" evidence="9">
    <location>
        <position position="97"/>
    </location>
    <ligand>
        <name>ATP</name>
        <dbReference type="ChEBI" id="CHEBI:30616"/>
    </ligand>
</feature>
<feature type="binding site" evidence="9">
    <location>
        <begin position="87"/>
        <end position="89"/>
    </location>
    <ligand>
        <name>ATP</name>
        <dbReference type="ChEBI" id="CHEBI:30616"/>
    </ligand>
</feature>
<evidence type="ECO:0000256" key="5">
    <source>
        <dbReference type="ARBA" id="ARBA00022840"/>
    </source>
</evidence>
<keyword evidence="6 9" id="KW-0460">Magnesium</keyword>
<evidence type="ECO:0000256" key="9">
    <source>
        <dbReference type="HAMAP-Rule" id="MF_00151"/>
    </source>
</evidence>
<dbReference type="GO" id="GO:0015937">
    <property type="term" value="P:coenzyme A biosynthetic process"/>
    <property type="evidence" value="ECO:0007669"/>
    <property type="project" value="UniProtKB-UniRule"/>
</dbReference>
<feature type="domain" description="Cytidyltransferase-like" evidence="10">
    <location>
        <begin position="5"/>
        <end position="131"/>
    </location>
</feature>
<dbReference type="AlphaFoldDB" id="A0A344UTB0"/>
<evidence type="ECO:0000313" key="12">
    <source>
        <dbReference type="Proteomes" id="UP000251995"/>
    </source>
</evidence>
<keyword evidence="1 9" id="KW-0963">Cytoplasm</keyword>
<dbReference type="GO" id="GO:0005737">
    <property type="term" value="C:cytoplasm"/>
    <property type="evidence" value="ECO:0007669"/>
    <property type="project" value="UniProtKB-SubCell"/>
</dbReference>
<organism evidence="11 12">
    <name type="scientific">Acidipropionibacterium virtanenii</name>
    <dbReference type="NCBI Taxonomy" id="2057246"/>
    <lineage>
        <taxon>Bacteria</taxon>
        <taxon>Bacillati</taxon>
        <taxon>Actinomycetota</taxon>
        <taxon>Actinomycetes</taxon>
        <taxon>Propionibacteriales</taxon>
        <taxon>Propionibacteriaceae</taxon>
        <taxon>Acidipropionibacterium</taxon>
    </lineage>
</organism>
<comment type="similarity">
    <text evidence="9">Belongs to the bacterial CoaD family.</text>
</comment>
<dbReference type="PRINTS" id="PR01020">
    <property type="entry name" value="LPSBIOSNTHSS"/>
</dbReference>
<dbReference type="PANTHER" id="PTHR21342">
    <property type="entry name" value="PHOSPHOPANTETHEINE ADENYLYLTRANSFERASE"/>
    <property type="match status" value="1"/>
</dbReference>
<feature type="binding site" evidence="9">
    <location>
        <position position="72"/>
    </location>
    <ligand>
        <name>substrate</name>
    </ligand>
</feature>
<keyword evidence="5 9" id="KW-0067">ATP-binding</keyword>
<evidence type="ECO:0000313" key="11">
    <source>
        <dbReference type="EMBL" id="AXE38508.1"/>
    </source>
</evidence>
<feature type="binding site" evidence="9">
    <location>
        <position position="16"/>
    </location>
    <ligand>
        <name>ATP</name>
        <dbReference type="ChEBI" id="CHEBI:30616"/>
    </ligand>
</feature>
<evidence type="ECO:0000256" key="4">
    <source>
        <dbReference type="ARBA" id="ARBA00022741"/>
    </source>
</evidence>
<evidence type="ECO:0000256" key="8">
    <source>
        <dbReference type="ARBA" id="ARBA00029346"/>
    </source>
</evidence>
<name>A0A344UTB0_9ACTN</name>
<dbReference type="HAMAP" id="MF_00151">
    <property type="entry name" value="PPAT_bact"/>
    <property type="match status" value="1"/>
</dbReference>
<dbReference type="Proteomes" id="UP000251995">
    <property type="component" value="Chromosome"/>
</dbReference>
<evidence type="ECO:0000256" key="6">
    <source>
        <dbReference type="ARBA" id="ARBA00022842"/>
    </source>
</evidence>
<dbReference type="Pfam" id="PF01467">
    <property type="entry name" value="CTP_transf_like"/>
    <property type="match status" value="1"/>
</dbReference>
<dbReference type="NCBIfam" id="TIGR01510">
    <property type="entry name" value="coaD_prev_kdtB"/>
    <property type="match status" value="1"/>
</dbReference>